<comment type="caution">
    <text evidence="1">The sequence shown here is derived from an EMBL/GenBank/DDBJ whole genome shotgun (WGS) entry which is preliminary data.</text>
</comment>
<organism evidence="1 2">
    <name type="scientific">Protopolystoma xenopodis</name>
    <dbReference type="NCBI Taxonomy" id="117903"/>
    <lineage>
        <taxon>Eukaryota</taxon>
        <taxon>Metazoa</taxon>
        <taxon>Spiralia</taxon>
        <taxon>Lophotrochozoa</taxon>
        <taxon>Platyhelminthes</taxon>
        <taxon>Monogenea</taxon>
        <taxon>Polyopisthocotylea</taxon>
        <taxon>Polystomatidea</taxon>
        <taxon>Polystomatidae</taxon>
        <taxon>Protopolystoma</taxon>
    </lineage>
</organism>
<accession>A0A3S5AI80</accession>
<sequence length="239" mass="25730">MLCAILCRRTKFRNQLKAIQWLIPWDSLKPAPNARLLLLAAQSAGLTGPFCPACTQPQSGPEDGVKKDSVAYAYAYSDHLSTDGSLLGGVGGLLSGFEGGDAGQSTGGCGFGGFDSDSDEAGSLVGPYVYFASTHQYHHHPQQKSKSRPRWAGGGPLVSGHLIGQHKSPFVYSRPCQTKGCSLEGSGWEDAPATPLPRMKYQSSCLVRNEDPSKACFIPDLHFFNHSIPQAYRLSHDFV</sequence>
<keyword evidence="2" id="KW-1185">Reference proteome</keyword>
<dbReference type="EMBL" id="CAAALY010048652">
    <property type="protein sequence ID" value="VEL20934.1"/>
    <property type="molecule type" value="Genomic_DNA"/>
</dbReference>
<dbReference type="AlphaFoldDB" id="A0A3S5AI80"/>
<protein>
    <submittedName>
        <fullName evidence="1">Uncharacterized protein</fullName>
    </submittedName>
</protein>
<evidence type="ECO:0000313" key="1">
    <source>
        <dbReference type="EMBL" id="VEL20934.1"/>
    </source>
</evidence>
<name>A0A3S5AI80_9PLAT</name>
<evidence type="ECO:0000313" key="2">
    <source>
        <dbReference type="Proteomes" id="UP000784294"/>
    </source>
</evidence>
<dbReference type="Proteomes" id="UP000784294">
    <property type="component" value="Unassembled WGS sequence"/>
</dbReference>
<gene>
    <name evidence="1" type="ORF">PXEA_LOCUS14374</name>
</gene>
<reference evidence="1" key="1">
    <citation type="submission" date="2018-11" db="EMBL/GenBank/DDBJ databases">
        <authorList>
            <consortium name="Pathogen Informatics"/>
        </authorList>
    </citation>
    <scope>NUCLEOTIDE SEQUENCE</scope>
</reference>
<proteinExistence type="predicted"/>